<keyword evidence="7" id="KW-1015">Disulfide bond</keyword>
<dbReference type="GO" id="GO:0047911">
    <property type="term" value="F:galacturan 1,4-alpha-galacturonidase activity"/>
    <property type="evidence" value="ECO:0007669"/>
    <property type="project" value="UniProtKB-EC"/>
</dbReference>
<dbReference type="Proteomes" id="UP001295794">
    <property type="component" value="Unassembled WGS sequence"/>
</dbReference>
<comment type="function">
    <text evidence="11">Specific in hydrolyzing the terminal glycosidic bond of polygalacturonic acid and oligogalacturonates.</text>
</comment>
<dbReference type="EMBL" id="CAVNYO010000422">
    <property type="protein sequence ID" value="CAK5278460.1"/>
    <property type="molecule type" value="Genomic_DNA"/>
</dbReference>
<sequence length="432" mass="44702">MPGWRCLLLLLIGASACTARAAAATTASAPRPTCTVAHTPGADDSPSITAAVTACNSNATILFSAGVQYNSFTPVQFALGQDVTVRILGNISLPADIAQVQAGVRSAAYRSGWFAVSSTGPGVRFAGPDKITGGGGGVVRSFGQAWWDAGQQTSRPLLFQWRASNGTIRGLTISKPIGKSFNIAGSGNWIEDVVVDAQSSSTAFPFNTDGFDVGGDGNTILNSQVSNGDDCVAIGSPCTNLHLKGLTCIGSHGISVAAKGGGSVNVANILVENVTLLDGLYGARYKSTSGNQGRASNIVYRNVVVRNITFPIYVTQNYFDQSQSPPPPSNLSVQIDGLTFQDFAGTINSLNPGDGSCISDPCWYHVAGADGTQSIIFDSLHAGSATNLSATGIAVVPDAPSERPTVMYNASVTPGDVGFRCWDGPYIPTYSS</sequence>
<keyword evidence="5" id="KW-0677">Repeat</keyword>
<evidence type="ECO:0000256" key="12">
    <source>
        <dbReference type="ARBA" id="ARBA00038933"/>
    </source>
</evidence>
<proteinExistence type="inferred from homology"/>
<evidence type="ECO:0000256" key="3">
    <source>
        <dbReference type="ARBA" id="ARBA00022525"/>
    </source>
</evidence>
<evidence type="ECO:0000256" key="7">
    <source>
        <dbReference type="ARBA" id="ARBA00023157"/>
    </source>
</evidence>
<evidence type="ECO:0000256" key="8">
    <source>
        <dbReference type="ARBA" id="ARBA00023180"/>
    </source>
</evidence>
<evidence type="ECO:0000256" key="6">
    <source>
        <dbReference type="ARBA" id="ARBA00022801"/>
    </source>
</evidence>
<dbReference type="EC" id="3.2.1.67" evidence="12"/>
<dbReference type="Gene3D" id="2.160.20.10">
    <property type="entry name" value="Single-stranded right-handed beta-helix, Pectin lyase-like"/>
    <property type="match status" value="1"/>
</dbReference>
<reference evidence="18" key="1">
    <citation type="submission" date="2023-11" db="EMBL/GenBank/DDBJ databases">
        <authorList>
            <person name="De Vega J J."/>
            <person name="De Vega J J."/>
        </authorList>
    </citation>
    <scope>NUCLEOTIDE SEQUENCE</scope>
</reference>
<keyword evidence="4 17" id="KW-0732">Signal</keyword>
<keyword evidence="19" id="KW-1185">Reference proteome</keyword>
<name>A0AAD2HN41_9AGAR</name>
<comment type="catalytic activity">
    <reaction evidence="15">
        <text>[(1-&gt;4)-alpha-D-galacturonosyl](n) + H2O = alpha-D-galacturonate + [(1-&gt;4)-alpha-D-galacturonosyl](n-1)</text>
        <dbReference type="Rhea" id="RHEA:14117"/>
        <dbReference type="Rhea" id="RHEA-COMP:14570"/>
        <dbReference type="Rhea" id="RHEA-COMP:14572"/>
        <dbReference type="ChEBI" id="CHEBI:15377"/>
        <dbReference type="ChEBI" id="CHEBI:58658"/>
        <dbReference type="ChEBI" id="CHEBI:140523"/>
        <dbReference type="EC" id="3.2.1.67"/>
    </reaction>
</comment>
<evidence type="ECO:0000256" key="17">
    <source>
        <dbReference type="SAM" id="SignalP"/>
    </source>
</evidence>
<comment type="similarity">
    <text evidence="2 16">Belongs to the glycosyl hydrolase 28 family.</text>
</comment>
<dbReference type="InterPro" id="IPR012334">
    <property type="entry name" value="Pectin_lyas_fold"/>
</dbReference>
<evidence type="ECO:0000256" key="4">
    <source>
        <dbReference type="ARBA" id="ARBA00022729"/>
    </source>
</evidence>
<evidence type="ECO:0000256" key="9">
    <source>
        <dbReference type="ARBA" id="ARBA00023295"/>
    </source>
</evidence>
<protein>
    <recommendedName>
        <fullName evidence="12">galacturonan 1,4-alpha-galacturonidase</fullName>
        <ecNumber evidence="12">3.2.1.67</ecNumber>
    </recommendedName>
    <alternativeName>
        <fullName evidence="13">Galacturan 1,4-alpha-galacturonidase C</fullName>
    </alternativeName>
    <alternativeName>
        <fullName evidence="14">Poly(1,4-alpha-D-galacturonide)galacturonohydrolase C</fullName>
    </alternativeName>
</protein>
<dbReference type="GO" id="GO:0004650">
    <property type="term" value="F:polygalacturonase activity"/>
    <property type="evidence" value="ECO:0007669"/>
    <property type="project" value="InterPro"/>
</dbReference>
<dbReference type="GO" id="GO:0071555">
    <property type="term" value="P:cell wall organization"/>
    <property type="evidence" value="ECO:0007669"/>
    <property type="project" value="UniProtKB-KW"/>
</dbReference>
<evidence type="ECO:0000256" key="1">
    <source>
        <dbReference type="ARBA" id="ARBA00004613"/>
    </source>
</evidence>
<dbReference type="GO" id="GO:0045490">
    <property type="term" value="P:pectin catabolic process"/>
    <property type="evidence" value="ECO:0007669"/>
    <property type="project" value="UniProtKB-ARBA"/>
</dbReference>
<evidence type="ECO:0000256" key="14">
    <source>
        <dbReference type="ARBA" id="ARBA00042262"/>
    </source>
</evidence>
<dbReference type="AlphaFoldDB" id="A0AAD2HN41"/>
<keyword evidence="10" id="KW-0961">Cell wall biogenesis/degradation</keyword>
<dbReference type="InterPro" id="IPR011050">
    <property type="entry name" value="Pectin_lyase_fold/virulence"/>
</dbReference>
<keyword evidence="8" id="KW-0325">Glycoprotein</keyword>
<evidence type="ECO:0000256" key="15">
    <source>
        <dbReference type="ARBA" id="ARBA00048766"/>
    </source>
</evidence>
<keyword evidence="3" id="KW-0964">Secreted</keyword>
<organism evidence="18 19">
    <name type="scientific">Mycena citricolor</name>
    <dbReference type="NCBI Taxonomy" id="2018698"/>
    <lineage>
        <taxon>Eukaryota</taxon>
        <taxon>Fungi</taxon>
        <taxon>Dikarya</taxon>
        <taxon>Basidiomycota</taxon>
        <taxon>Agaricomycotina</taxon>
        <taxon>Agaricomycetes</taxon>
        <taxon>Agaricomycetidae</taxon>
        <taxon>Agaricales</taxon>
        <taxon>Marasmiineae</taxon>
        <taxon>Mycenaceae</taxon>
        <taxon>Mycena</taxon>
    </lineage>
</organism>
<evidence type="ECO:0000256" key="11">
    <source>
        <dbReference type="ARBA" id="ARBA00037312"/>
    </source>
</evidence>
<evidence type="ECO:0000256" key="5">
    <source>
        <dbReference type="ARBA" id="ARBA00022737"/>
    </source>
</evidence>
<dbReference type="PANTHER" id="PTHR31736:SF11">
    <property type="entry name" value="EXOPOLYGALACTURONASE C-RELATED"/>
    <property type="match status" value="1"/>
</dbReference>
<dbReference type="Pfam" id="PF00295">
    <property type="entry name" value="Glyco_hydro_28"/>
    <property type="match status" value="1"/>
</dbReference>
<comment type="subcellular location">
    <subcellularLocation>
        <location evidence="1">Secreted</location>
    </subcellularLocation>
</comment>
<dbReference type="PANTHER" id="PTHR31736">
    <property type="match status" value="1"/>
</dbReference>
<evidence type="ECO:0000256" key="2">
    <source>
        <dbReference type="ARBA" id="ARBA00008834"/>
    </source>
</evidence>
<evidence type="ECO:0000313" key="19">
    <source>
        <dbReference type="Proteomes" id="UP001295794"/>
    </source>
</evidence>
<keyword evidence="9 16" id="KW-0326">Glycosidase</keyword>
<evidence type="ECO:0000256" key="16">
    <source>
        <dbReference type="RuleBase" id="RU361169"/>
    </source>
</evidence>
<dbReference type="PROSITE" id="PS51257">
    <property type="entry name" value="PROKAR_LIPOPROTEIN"/>
    <property type="match status" value="1"/>
</dbReference>
<comment type="caution">
    <text evidence="18">The sequence shown here is derived from an EMBL/GenBank/DDBJ whole genome shotgun (WGS) entry which is preliminary data.</text>
</comment>
<dbReference type="InterPro" id="IPR006626">
    <property type="entry name" value="PbH1"/>
</dbReference>
<keyword evidence="6 16" id="KW-0378">Hydrolase</keyword>
<evidence type="ECO:0000256" key="13">
    <source>
        <dbReference type="ARBA" id="ARBA00041474"/>
    </source>
</evidence>
<feature type="chain" id="PRO_5042047484" description="galacturonan 1,4-alpha-galacturonidase" evidence="17">
    <location>
        <begin position="24"/>
        <end position="432"/>
    </location>
</feature>
<accession>A0AAD2HN41</accession>
<dbReference type="SUPFAM" id="SSF51126">
    <property type="entry name" value="Pectin lyase-like"/>
    <property type="match status" value="1"/>
</dbReference>
<evidence type="ECO:0000256" key="10">
    <source>
        <dbReference type="ARBA" id="ARBA00023316"/>
    </source>
</evidence>
<feature type="signal peptide" evidence="17">
    <location>
        <begin position="1"/>
        <end position="23"/>
    </location>
</feature>
<dbReference type="InterPro" id="IPR000743">
    <property type="entry name" value="Glyco_hydro_28"/>
</dbReference>
<dbReference type="GO" id="GO:0005576">
    <property type="term" value="C:extracellular region"/>
    <property type="evidence" value="ECO:0007669"/>
    <property type="project" value="UniProtKB-SubCell"/>
</dbReference>
<dbReference type="SMART" id="SM00710">
    <property type="entry name" value="PbH1"/>
    <property type="match status" value="5"/>
</dbReference>
<gene>
    <name evidence="18" type="ORF">MYCIT1_LOCUS27820</name>
</gene>
<evidence type="ECO:0000313" key="18">
    <source>
        <dbReference type="EMBL" id="CAK5278460.1"/>
    </source>
</evidence>